<organism evidence="1 2">
    <name type="scientific">Sipha flava</name>
    <name type="common">yellow sugarcane aphid</name>
    <dbReference type="NCBI Taxonomy" id="143950"/>
    <lineage>
        <taxon>Eukaryota</taxon>
        <taxon>Metazoa</taxon>
        <taxon>Ecdysozoa</taxon>
        <taxon>Arthropoda</taxon>
        <taxon>Hexapoda</taxon>
        <taxon>Insecta</taxon>
        <taxon>Pterygota</taxon>
        <taxon>Neoptera</taxon>
        <taxon>Paraneoptera</taxon>
        <taxon>Hemiptera</taxon>
        <taxon>Sternorrhyncha</taxon>
        <taxon>Aphidomorpha</taxon>
        <taxon>Aphidoidea</taxon>
        <taxon>Aphididae</taxon>
        <taxon>Sipha</taxon>
    </lineage>
</organism>
<dbReference type="RefSeq" id="XP_025414915.1">
    <property type="nucleotide sequence ID" value="XM_025559130.1"/>
</dbReference>
<gene>
    <name evidence="2" type="primary">LOC112686719</name>
</gene>
<keyword evidence="1" id="KW-1185">Reference proteome</keyword>
<dbReference type="Proteomes" id="UP000694846">
    <property type="component" value="Unplaced"/>
</dbReference>
<accession>A0A8B8FX32</accession>
<evidence type="ECO:0000313" key="1">
    <source>
        <dbReference type="Proteomes" id="UP000694846"/>
    </source>
</evidence>
<evidence type="ECO:0000313" key="2">
    <source>
        <dbReference type="RefSeq" id="XP_025414915.1"/>
    </source>
</evidence>
<name>A0A8B8FX32_9HEMI</name>
<sequence>MIRCNRHADCCSTGFRYFSTSSKSTRTTRTVVHGPYECDEILTLTSLLPSRRSIRISSNSERRKDHERFEHWIGCTIGYHRGKPVENCRLQDGIGQVLEDKKKVTITQISCTIFPLTVL</sequence>
<reference evidence="2" key="1">
    <citation type="submission" date="2025-08" db="UniProtKB">
        <authorList>
            <consortium name="RefSeq"/>
        </authorList>
    </citation>
    <scope>IDENTIFICATION</scope>
    <source>
        <tissue evidence="2">Whole body</tissue>
    </source>
</reference>
<proteinExistence type="predicted"/>
<protein>
    <submittedName>
        <fullName evidence="2">Uncharacterized protein LOC112686719</fullName>
    </submittedName>
</protein>
<dbReference type="AlphaFoldDB" id="A0A8B8FX32"/>
<dbReference type="GeneID" id="112686719"/>